<protein>
    <recommendedName>
        <fullName evidence="2">SLH domain-containing protein</fullName>
    </recommendedName>
</protein>
<dbReference type="InterPro" id="IPR018711">
    <property type="entry name" value="NAGPA"/>
</dbReference>
<name>A0A3M8BDX9_9BACL</name>
<proteinExistence type="predicted"/>
<dbReference type="Proteomes" id="UP000268829">
    <property type="component" value="Unassembled WGS sequence"/>
</dbReference>
<feature type="domain" description="SLH" evidence="2">
    <location>
        <begin position="936"/>
        <end position="999"/>
    </location>
</feature>
<dbReference type="RefSeq" id="WP_122902848.1">
    <property type="nucleotide sequence ID" value="NZ_RHHS01000005.1"/>
</dbReference>
<dbReference type="Gene3D" id="2.60.40.1080">
    <property type="match status" value="1"/>
</dbReference>
<dbReference type="Pfam" id="PF00395">
    <property type="entry name" value="SLH"/>
    <property type="match status" value="3"/>
</dbReference>
<dbReference type="EMBL" id="RHHS01000005">
    <property type="protein sequence ID" value="RNB61628.1"/>
    <property type="molecule type" value="Genomic_DNA"/>
</dbReference>
<dbReference type="Gene3D" id="2.60.120.430">
    <property type="entry name" value="Galactose-binding lectin"/>
    <property type="match status" value="1"/>
</dbReference>
<dbReference type="Pfam" id="PF09992">
    <property type="entry name" value="NAGPA"/>
    <property type="match status" value="1"/>
</dbReference>
<accession>A0A3M8BDX9</accession>
<feature type="chain" id="PRO_5017986242" description="SLH domain-containing protein" evidence="1">
    <location>
        <begin position="34"/>
        <end position="1051"/>
    </location>
</feature>
<dbReference type="AlphaFoldDB" id="A0A3M8BDX9"/>
<dbReference type="OrthoDB" id="9809781at2"/>
<feature type="domain" description="SLH" evidence="2">
    <location>
        <begin position="1000"/>
        <end position="1051"/>
    </location>
</feature>
<gene>
    <name evidence="3" type="ORF">EDM57_00635</name>
</gene>
<keyword evidence="1" id="KW-0732">Signal</keyword>
<reference evidence="3 4" key="1">
    <citation type="submission" date="2018-10" db="EMBL/GenBank/DDBJ databases">
        <title>Phylogenomics of Brevibacillus.</title>
        <authorList>
            <person name="Dunlap C."/>
        </authorList>
    </citation>
    <scope>NUCLEOTIDE SEQUENCE [LARGE SCALE GENOMIC DNA]</scope>
    <source>
        <strain evidence="3 4">DSM 100115</strain>
    </source>
</reference>
<feature type="domain" description="SLH" evidence="2">
    <location>
        <begin position="876"/>
        <end position="935"/>
    </location>
</feature>
<dbReference type="PANTHER" id="PTHR40446:SF2">
    <property type="entry name" value="N-ACETYLGLUCOSAMINE-1-PHOSPHODIESTER ALPHA-N-ACETYLGLUCOSAMINIDASE"/>
    <property type="match status" value="1"/>
</dbReference>
<feature type="signal peptide" evidence="1">
    <location>
        <begin position="1"/>
        <end position="33"/>
    </location>
</feature>
<evidence type="ECO:0000313" key="4">
    <source>
        <dbReference type="Proteomes" id="UP000268829"/>
    </source>
</evidence>
<sequence>MRAQRIVTLLTATTMAWGAFVPFVPLATNVAHARAETSALNMVWQTPIGEGTTLLKYTKSFANQAVTIMVTKVDLNNPYVEVKPVYGTAGKLTERQTVTQMARETGAIAAINADFFNMSKRGAPFGIVLKDEQLISSMGLISYWYSLGLTGDKIAIIEKFGFGGKVTAPNGAVYSIQGVNKEEYNPSDGRKSHQNQLNVYTPSFGKTSLGAIPGYKDVVEILFVDNVAKEVRVNQPGVYIPYNGYVLWGHGAAAAFLKQNFPVGAKATIEYQTTPQTLDLKQAVGGNVLLVDQGKALTSFQADKSITSANARTAVGVSQDGKTLYMVTVDGNKGVYLDELAKIMAELGSYRAVNFDGGGSTTMAVRMLGETHANLANKPTGGAERRVPTGLAVYNTAPPGELRGFQIDVPADILIGQTVTLNASKGYDTHYQPYAINPANVTWETDAGTVEGQRFTPARSGQIKLTGRLGNVTQNKEVHVIAGSEVQQIVVSPNPVTIAPGQAVTLDVKIKTKKGATLQATPLSVKASVDSAVAAVNDKLQLVAGNEPGNGHLTITYDGVSTTVPFAVGQFEQPWLTFDNQVGMYHAANPSSISSAGSFALVSDQVFRTKKAAKLVYNFSGAPANNMRISYGVLGSQPVTIPGKPLGLGLWVYGDNSRHWLRAEVLDANGKPVYVDLAKEIDWTGWKQVKGYFPSNAAYPLKLKSIYVVDQANDGITHDKGTLYFDEFSLLLPNQTGQPGNAVVVPELPGSLSLGAELDLGYSFEKTAPFLDSALVEVESIVTQQLPGYVPADYSFTIKPGERKAGTDDAISTSPIKLTLVPKKWIAGKGVGLLYVNEVNQTLDPLLGTMNAQGQWVYEVNSYGKYIPYYMDNAGLVSPSFTDIANHPARKEIMFMAENGYVKGLTETTFGPEASLTRAQFVTLLARAFNWELPASPKLSFKDKVPDYAQGAVQVAVAKGLVKGYEDKTFRPDKPVTRAEAAVILDRLVNKKGAAKTVSDKGTWPSWAASSITNMVGLGLIDPVGGKYQPNKPTTRAVCVVALYRILQQTK</sequence>
<evidence type="ECO:0000259" key="2">
    <source>
        <dbReference type="PROSITE" id="PS51272"/>
    </source>
</evidence>
<dbReference type="PROSITE" id="PS51272">
    <property type="entry name" value="SLH"/>
    <property type="match status" value="3"/>
</dbReference>
<comment type="caution">
    <text evidence="3">The sequence shown here is derived from an EMBL/GenBank/DDBJ whole genome shotgun (WGS) entry which is preliminary data.</text>
</comment>
<evidence type="ECO:0000256" key="1">
    <source>
        <dbReference type="SAM" id="SignalP"/>
    </source>
</evidence>
<dbReference type="InterPro" id="IPR001119">
    <property type="entry name" value="SLH_dom"/>
</dbReference>
<dbReference type="PANTHER" id="PTHR40446">
    <property type="entry name" value="N-ACETYLGLUCOSAMINE-1-PHOSPHODIESTER ALPHA-N-ACETYLGLUCOSAMINIDASE"/>
    <property type="match status" value="1"/>
</dbReference>
<evidence type="ECO:0000313" key="3">
    <source>
        <dbReference type="EMBL" id="RNB61628.1"/>
    </source>
</evidence>
<keyword evidence="4" id="KW-1185">Reference proteome</keyword>
<organism evidence="3 4">
    <name type="scientific">Brevibacillus gelatini</name>
    <dbReference type="NCBI Taxonomy" id="1655277"/>
    <lineage>
        <taxon>Bacteria</taxon>
        <taxon>Bacillati</taxon>
        <taxon>Bacillota</taxon>
        <taxon>Bacilli</taxon>
        <taxon>Bacillales</taxon>
        <taxon>Paenibacillaceae</taxon>
        <taxon>Brevibacillus</taxon>
    </lineage>
</organism>